<evidence type="ECO:0000313" key="16">
    <source>
        <dbReference type="Proteomes" id="UP000094769"/>
    </source>
</evidence>
<keyword evidence="12" id="KW-0418">Kinase</keyword>
<evidence type="ECO:0000256" key="2">
    <source>
        <dbReference type="ARBA" id="ARBA00001946"/>
    </source>
</evidence>
<comment type="subcellular location">
    <subcellularLocation>
        <location evidence="3">Cytoplasm</location>
    </subcellularLocation>
</comment>
<dbReference type="Gene3D" id="3.50.30.10">
    <property type="entry name" value="Phosphohistidine domain"/>
    <property type="match status" value="1"/>
</dbReference>
<dbReference type="GO" id="GO:0016301">
    <property type="term" value="F:kinase activity"/>
    <property type="evidence" value="ECO:0007669"/>
    <property type="project" value="UniProtKB-KW"/>
</dbReference>
<evidence type="ECO:0000313" key="15">
    <source>
        <dbReference type="EMBL" id="ODJ87304.1"/>
    </source>
</evidence>
<dbReference type="OrthoDB" id="9765468at2"/>
<comment type="cofactor">
    <cofactor evidence="2">
        <name>Mg(2+)</name>
        <dbReference type="ChEBI" id="CHEBI:18420"/>
    </cofactor>
</comment>
<evidence type="ECO:0000256" key="4">
    <source>
        <dbReference type="ARBA" id="ARBA00007837"/>
    </source>
</evidence>
<dbReference type="InterPro" id="IPR023151">
    <property type="entry name" value="PEP_util_CS"/>
</dbReference>
<keyword evidence="9 15" id="KW-0808">Transferase</keyword>
<dbReference type="Gene3D" id="1.10.274.10">
    <property type="entry name" value="PtsI, HPr-binding domain"/>
    <property type="match status" value="1"/>
</dbReference>
<evidence type="ECO:0000256" key="13">
    <source>
        <dbReference type="ARBA" id="ARBA00022842"/>
    </source>
</evidence>
<evidence type="ECO:0000256" key="10">
    <source>
        <dbReference type="ARBA" id="ARBA00022683"/>
    </source>
</evidence>
<dbReference type="SUPFAM" id="SSF47831">
    <property type="entry name" value="Enzyme I of the PEP:sugar phosphotransferase system HPr-binding (sub)domain"/>
    <property type="match status" value="1"/>
</dbReference>
<evidence type="ECO:0000256" key="1">
    <source>
        <dbReference type="ARBA" id="ARBA00000683"/>
    </source>
</evidence>
<evidence type="ECO:0000259" key="14">
    <source>
        <dbReference type="SMART" id="SM00065"/>
    </source>
</evidence>
<reference evidence="15 16" key="1">
    <citation type="submission" date="2016-06" db="EMBL/GenBank/DDBJ databases">
        <title>Genome sequence of endosymbiont of Candidatus Endolucinida thiodiazotropha.</title>
        <authorList>
            <person name="Poehlein A."/>
            <person name="Koenig S."/>
            <person name="Heiden S.E."/>
            <person name="Thuermer A."/>
            <person name="Voget S."/>
            <person name="Daniel R."/>
            <person name="Markert S."/>
            <person name="Gros O."/>
            <person name="Schweder T."/>
        </authorList>
    </citation>
    <scope>NUCLEOTIDE SEQUENCE [LARGE SCALE GENOMIC DNA]</scope>
    <source>
        <strain evidence="15 16">COS</strain>
    </source>
</reference>
<dbReference type="InterPro" id="IPR036637">
    <property type="entry name" value="Phosphohistidine_dom_sf"/>
</dbReference>
<dbReference type="GO" id="GO:0009401">
    <property type="term" value="P:phosphoenolpyruvate-dependent sugar phosphotransferase system"/>
    <property type="evidence" value="ECO:0007669"/>
    <property type="project" value="UniProtKB-KW"/>
</dbReference>
<evidence type="ECO:0000256" key="11">
    <source>
        <dbReference type="ARBA" id="ARBA00022723"/>
    </source>
</evidence>
<dbReference type="InterPro" id="IPR050499">
    <property type="entry name" value="PEP-utilizing_PTS_enzyme"/>
</dbReference>
<proteinExistence type="inferred from homology"/>
<evidence type="ECO:0000256" key="9">
    <source>
        <dbReference type="ARBA" id="ARBA00022679"/>
    </source>
</evidence>
<dbReference type="RefSeq" id="WP_069125441.1">
    <property type="nucleotide sequence ID" value="NZ_MARB01000013.1"/>
</dbReference>
<dbReference type="AlphaFoldDB" id="A0A7Z0VLD8"/>
<accession>A0A7Z0VLD8</accession>
<dbReference type="Gene3D" id="3.30.450.40">
    <property type="match status" value="1"/>
</dbReference>
<dbReference type="InterPro" id="IPR000121">
    <property type="entry name" value="PEP_util_C"/>
</dbReference>
<dbReference type="Pfam" id="PF01590">
    <property type="entry name" value="GAF"/>
    <property type="match status" value="1"/>
</dbReference>
<dbReference type="GO" id="GO:0046872">
    <property type="term" value="F:metal ion binding"/>
    <property type="evidence" value="ECO:0007669"/>
    <property type="project" value="UniProtKB-KW"/>
</dbReference>
<sequence>MLDTLHRIVKEVNAAPDLEQALDIIVTQVKGAINTDVCSVYLTDFERREHVLMATKGLHRDAAGKVRLPYHRGLIGLVCERAEPVNLADAPSHSRYLFTHETGETQYKGFLGVPIIQNRKVLGVLVVRQHIQRSFEDQEVTFLFTLAAQLAGAITYAQASGNLVTQSDDLAPPNRFLQGRPGSPGVALGTAVVVYPPADLDAVPDRSSKDPDYEEEEFRTAVAAVVQDLMAIEDRFEETLPAEDRALFDAWLMMLGSDSLIGNTVKRIHEGNWASGALRETIEEHAKVFDAMEDVYLRERASDVRDLGRRILMHLQQKVAGPIDYPENTVLVGDEVSAMQMAEVPQGRLVGVVSAQGASFSHVAILARAMNVPAVMGLSDLPVNRVDGRFVIIEGYLGRLYVSPASSVIQEYQRLANEDQALFKELEAEKDLPCETTDGAKIPLYMNTGLISELGSQGSSESEGVGLYRTELPFMVRDSFPGESVQVANYQRVLSAFHPRSVTIRTLDIGGDKPLPYFPVEESNPFLGWRGIRISLDHPEIFLTQVRAILRAAIGLNNVRILLPMISHVQEVDDALLLIQRAHDELIEEEYAVTMPKIGVMIEVPSAVYQVDALARRIDFVSVGTNDLTQYLLAVDRNNAHVADIYDDMHPSVLRAVIQIVSGAKAYQREVSVCGEMAGNPAAAVLLIGMGVDSLSMNGGSLLRVKWVLRSVSRSRARELLQAALRCEKASEVKRLLGNALEEMGLGGLMRAGR</sequence>
<protein>
    <recommendedName>
        <fullName evidence="5">phosphoenolpyruvate--protein phosphotransferase</fullName>
        <ecNumber evidence="5">2.7.3.9</ecNumber>
    </recommendedName>
</protein>
<keyword evidence="15" id="KW-0670">Pyruvate</keyword>
<dbReference type="EC" id="2.7.3.9" evidence="5"/>
<evidence type="ECO:0000256" key="3">
    <source>
        <dbReference type="ARBA" id="ARBA00004496"/>
    </source>
</evidence>
<dbReference type="PRINTS" id="PR01736">
    <property type="entry name" value="PHPHTRNFRASE"/>
</dbReference>
<keyword evidence="6" id="KW-0813">Transport</keyword>
<dbReference type="SUPFAM" id="SSF52009">
    <property type="entry name" value="Phosphohistidine domain"/>
    <property type="match status" value="1"/>
</dbReference>
<dbReference type="InterPro" id="IPR008731">
    <property type="entry name" value="PTS_EIN"/>
</dbReference>
<feature type="domain" description="GAF" evidence="14">
    <location>
        <begin position="17"/>
        <end position="164"/>
    </location>
</feature>
<dbReference type="PROSITE" id="PS00742">
    <property type="entry name" value="PEP_ENZYMES_2"/>
    <property type="match status" value="1"/>
</dbReference>
<dbReference type="Proteomes" id="UP000094769">
    <property type="component" value="Unassembled WGS sequence"/>
</dbReference>
<dbReference type="NCBIfam" id="TIGR01417">
    <property type="entry name" value="PTS_I_fam"/>
    <property type="match status" value="1"/>
</dbReference>
<dbReference type="PANTHER" id="PTHR46244:SF1">
    <property type="entry name" value="PHOSPHOENOLPYRUVATE-DEPENDENT PHOSPHOTRANSFERASE SYSTEM"/>
    <property type="match status" value="1"/>
</dbReference>
<gene>
    <name evidence="15" type="primary">ptsI_2</name>
    <name evidence="15" type="ORF">CODIS_25560</name>
</gene>
<dbReference type="InterPro" id="IPR015813">
    <property type="entry name" value="Pyrv/PenolPyrv_kinase-like_dom"/>
</dbReference>
<dbReference type="InterPro" id="IPR006318">
    <property type="entry name" value="PTS_EI-like"/>
</dbReference>
<organism evidence="15 16">
    <name type="scientific">Candidatus Thiodiazotropha endolucinida</name>
    <dbReference type="NCBI Taxonomy" id="1655433"/>
    <lineage>
        <taxon>Bacteria</taxon>
        <taxon>Pseudomonadati</taxon>
        <taxon>Pseudomonadota</taxon>
        <taxon>Gammaproteobacteria</taxon>
        <taxon>Chromatiales</taxon>
        <taxon>Sedimenticolaceae</taxon>
        <taxon>Candidatus Thiodiazotropha</taxon>
    </lineage>
</organism>
<dbReference type="InterPro" id="IPR036618">
    <property type="entry name" value="PtsI_HPr-bd_sf"/>
</dbReference>
<dbReference type="NCBIfam" id="NF008283">
    <property type="entry name" value="PRK11061.1"/>
    <property type="match status" value="1"/>
</dbReference>
<comment type="catalytic activity">
    <reaction evidence="1">
        <text>L-histidyl-[protein] + phosphoenolpyruvate = N(pros)-phospho-L-histidyl-[protein] + pyruvate</text>
        <dbReference type="Rhea" id="RHEA:23880"/>
        <dbReference type="Rhea" id="RHEA-COMP:9745"/>
        <dbReference type="Rhea" id="RHEA-COMP:9746"/>
        <dbReference type="ChEBI" id="CHEBI:15361"/>
        <dbReference type="ChEBI" id="CHEBI:29979"/>
        <dbReference type="ChEBI" id="CHEBI:58702"/>
        <dbReference type="ChEBI" id="CHEBI:64837"/>
        <dbReference type="EC" id="2.7.3.9"/>
    </reaction>
</comment>
<dbReference type="InterPro" id="IPR040442">
    <property type="entry name" value="Pyrv_kinase-like_dom_sf"/>
</dbReference>
<evidence type="ECO:0000256" key="7">
    <source>
        <dbReference type="ARBA" id="ARBA00022490"/>
    </source>
</evidence>
<dbReference type="PANTHER" id="PTHR46244">
    <property type="entry name" value="PHOSPHOENOLPYRUVATE-PROTEIN PHOSPHOTRANSFERASE"/>
    <property type="match status" value="1"/>
</dbReference>
<comment type="similarity">
    <text evidence="4">Belongs to the PEP-utilizing enzyme family.</text>
</comment>
<evidence type="ECO:0000256" key="6">
    <source>
        <dbReference type="ARBA" id="ARBA00022448"/>
    </source>
</evidence>
<dbReference type="SUPFAM" id="SSF55781">
    <property type="entry name" value="GAF domain-like"/>
    <property type="match status" value="1"/>
</dbReference>
<evidence type="ECO:0000256" key="12">
    <source>
        <dbReference type="ARBA" id="ARBA00022777"/>
    </source>
</evidence>
<keyword evidence="13" id="KW-0460">Magnesium</keyword>
<keyword evidence="7" id="KW-0963">Cytoplasm</keyword>
<keyword evidence="8" id="KW-0762">Sugar transport</keyword>
<keyword evidence="10" id="KW-0598">Phosphotransferase system</keyword>
<dbReference type="GO" id="GO:0005737">
    <property type="term" value="C:cytoplasm"/>
    <property type="evidence" value="ECO:0007669"/>
    <property type="project" value="UniProtKB-SubCell"/>
</dbReference>
<dbReference type="Pfam" id="PF05524">
    <property type="entry name" value="PEP-utilisers_N"/>
    <property type="match status" value="1"/>
</dbReference>
<name>A0A7Z0VLD8_9GAMM</name>
<keyword evidence="16" id="KW-1185">Reference proteome</keyword>
<dbReference type="SMART" id="SM00065">
    <property type="entry name" value="GAF"/>
    <property type="match status" value="1"/>
</dbReference>
<comment type="caution">
    <text evidence="15">The sequence shown here is derived from an EMBL/GenBank/DDBJ whole genome shotgun (WGS) entry which is preliminary data.</text>
</comment>
<dbReference type="InterPro" id="IPR008279">
    <property type="entry name" value="PEP-util_enz_mobile_dom"/>
</dbReference>
<dbReference type="GO" id="GO:0008965">
    <property type="term" value="F:phosphoenolpyruvate-protein phosphotransferase activity"/>
    <property type="evidence" value="ECO:0007669"/>
    <property type="project" value="UniProtKB-EC"/>
</dbReference>
<dbReference type="Pfam" id="PF00391">
    <property type="entry name" value="PEP-utilizers"/>
    <property type="match status" value="1"/>
</dbReference>
<dbReference type="Gene3D" id="3.20.20.60">
    <property type="entry name" value="Phosphoenolpyruvate-binding domains"/>
    <property type="match status" value="1"/>
</dbReference>
<dbReference type="InterPro" id="IPR029016">
    <property type="entry name" value="GAF-like_dom_sf"/>
</dbReference>
<dbReference type="SUPFAM" id="SSF51621">
    <property type="entry name" value="Phosphoenolpyruvate/pyruvate domain"/>
    <property type="match status" value="1"/>
</dbReference>
<dbReference type="EMBL" id="MARB01000013">
    <property type="protein sequence ID" value="ODJ87304.1"/>
    <property type="molecule type" value="Genomic_DNA"/>
</dbReference>
<evidence type="ECO:0000256" key="8">
    <source>
        <dbReference type="ARBA" id="ARBA00022597"/>
    </source>
</evidence>
<keyword evidence="11" id="KW-0479">Metal-binding</keyword>
<dbReference type="InterPro" id="IPR003018">
    <property type="entry name" value="GAF"/>
</dbReference>
<dbReference type="Pfam" id="PF02896">
    <property type="entry name" value="PEP-utilizers_C"/>
    <property type="match status" value="1"/>
</dbReference>
<evidence type="ECO:0000256" key="5">
    <source>
        <dbReference type="ARBA" id="ARBA00012232"/>
    </source>
</evidence>